<dbReference type="Gene3D" id="1.10.443.10">
    <property type="entry name" value="Intergrase catalytic core"/>
    <property type="match status" value="1"/>
</dbReference>
<protein>
    <recommendedName>
        <fullName evidence="5">Tyr recombinase domain-containing protein</fullName>
    </recommendedName>
</protein>
<evidence type="ECO:0000256" key="2">
    <source>
        <dbReference type="SAM" id="MobiDB-lite"/>
    </source>
</evidence>
<dbReference type="InterPro" id="IPR013762">
    <property type="entry name" value="Integrase-like_cat_sf"/>
</dbReference>
<dbReference type="EMBL" id="JALJOT010000015">
    <property type="protein sequence ID" value="KAK9902803.1"/>
    <property type="molecule type" value="Genomic_DNA"/>
</dbReference>
<proteinExistence type="predicted"/>
<keyword evidence="1" id="KW-0233">DNA recombination</keyword>
<reference evidence="3 4" key="1">
    <citation type="journal article" date="2024" name="Nat. Commun.">
        <title>Phylogenomics reveals the evolutionary origins of lichenization in chlorophyte algae.</title>
        <authorList>
            <person name="Puginier C."/>
            <person name="Libourel C."/>
            <person name="Otte J."/>
            <person name="Skaloud P."/>
            <person name="Haon M."/>
            <person name="Grisel S."/>
            <person name="Petersen M."/>
            <person name="Berrin J.G."/>
            <person name="Delaux P.M."/>
            <person name="Dal Grande F."/>
            <person name="Keller J."/>
        </authorList>
    </citation>
    <scope>NUCLEOTIDE SEQUENCE [LARGE SCALE GENOMIC DNA]</scope>
    <source>
        <strain evidence="3 4">SAG 216-7</strain>
    </source>
</reference>
<feature type="region of interest" description="Disordered" evidence="2">
    <location>
        <begin position="232"/>
        <end position="263"/>
    </location>
</feature>
<evidence type="ECO:0000313" key="4">
    <source>
        <dbReference type="Proteomes" id="UP001491310"/>
    </source>
</evidence>
<dbReference type="Proteomes" id="UP001491310">
    <property type="component" value="Unassembled WGS sequence"/>
</dbReference>
<evidence type="ECO:0008006" key="5">
    <source>
        <dbReference type="Google" id="ProtNLM"/>
    </source>
</evidence>
<feature type="region of interest" description="Disordered" evidence="2">
    <location>
        <begin position="187"/>
        <end position="206"/>
    </location>
</feature>
<dbReference type="SUPFAM" id="SSF56349">
    <property type="entry name" value="DNA breaking-rejoining enzymes"/>
    <property type="match status" value="1"/>
</dbReference>
<evidence type="ECO:0000313" key="3">
    <source>
        <dbReference type="EMBL" id="KAK9902803.1"/>
    </source>
</evidence>
<gene>
    <name evidence="3" type="ORF">WJX75_006547</name>
</gene>
<keyword evidence="4" id="KW-1185">Reference proteome</keyword>
<accession>A0ABR2YD61</accession>
<dbReference type="InterPro" id="IPR011010">
    <property type="entry name" value="DNA_brk_join_enz"/>
</dbReference>
<comment type="caution">
    <text evidence="3">The sequence shown here is derived from an EMBL/GenBank/DDBJ whole genome shotgun (WGS) entry which is preliminary data.</text>
</comment>
<organism evidence="3 4">
    <name type="scientific">Coccomyxa subellipsoidea</name>
    <dbReference type="NCBI Taxonomy" id="248742"/>
    <lineage>
        <taxon>Eukaryota</taxon>
        <taxon>Viridiplantae</taxon>
        <taxon>Chlorophyta</taxon>
        <taxon>core chlorophytes</taxon>
        <taxon>Trebouxiophyceae</taxon>
        <taxon>Trebouxiophyceae incertae sedis</taxon>
        <taxon>Coccomyxaceae</taxon>
        <taxon>Coccomyxa</taxon>
    </lineage>
</organism>
<sequence>MKLSSFQTRPFRLVLGARPSSSLVRQSGQSIETRVAAMLTSRSPSVTVQTSIDAAVEACCLSLGREIGPAEDALIQELRTNWYVTAGDVAAMSKAEAASMKVPLRLLAQLRLLMGKGLAAGPVGPVGEANLAASLATLPGIPPVAALSHVTGVDSSISQVISPALNGEVHTESAVEHAVALDSRIKSSAAASTSKPGTATPKNLARNIKTSPSAALPEGSYAAHTATLQPEPVAASEGAPVEGLVGDSVGDPVGDPEGDPQMDPMLQGFVDDIMARRCPNLNRFQNGSAYDVKVTKKARPLPFAIKEAEVSEGLRAELAEFRRFCMKRSWQQQHDPITAVTTEKYVDHLRRVLGWLHKERGVPLAELRLSHALPSAERSGVSVAFDYIEWLNTERNVSVFTQGLAVRSIMQAAKFLYRDESKARPDEGEKAYHDLMVVRELRKMANESKAAGKIAPRSADEKLKWLEWPEFVTVVQELRKECAGRDGSGRLREGSAVAWSLQRYLIFAILSCIPDRQRTLRELELGRTLFKEGDKWVIRHQAADYKTGRSYGERPPMAIAPHVYPELEAFLGHWRQFLQPQHSLAFSQLNGKPLTEQGLHKIFYTSAFRISGKKTNPHLVRDMVVTYLRGNGASERELEALAIYMGHSMEMQRGTYDRRTKAAKVEPAVELLASFYSQVSVEGQ</sequence>
<name>A0ABR2YD61_9CHLO</name>
<evidence type="ECO:0000256" key="1">
    <source>
        <dbReference type="ARBA" id="ARBA00023172"/>
    </source>
</evidence>
<feature type="compositionally biased region" description="Polar residues" evidence="2">
    <location>
        <begin position="189"/>
        <end position="201"/>
    </location>
</feature>